<reference evidence="2 3" key="1">
    <citation type="submission" date="2018-07" db="EMBL/GenBank/DDBJ databases">
        <title>Dyadobacter roseus sp. nov., isolated from rose rhizosphere soil.</title>
        <authorList>
            <person name="Chen L."/>
        </authorList>
    </citation>
    <scope>NUCLEOTIDE SEQUENCE [LARGE SCALE GENOMIC DNA]</scope>
    <source>
        <strain evidence="2 3">RS19</strain>
    </source>
</reference>
<dbReference type="SUPFAM" id="SSF52218">
    <property type="entry name" value="Flavoproteins"/>
    <property type="match status" value="1"/>
</dbReference>
<dbReference type="Proteomes" id="UP000256373">
    <property type="component" value="Unassembled WGS sequence"/>
</dbReference>
<organism evidence="2 3">
    <name type="scientific">Dyadobacter luteus</name>
    <dbReference type="NCBI Taxonomy" id="2259619"/>
    <lineage>
        <taxon>Bacteria</taxon>
        <taxon>Pseudomonadati</taxon>
        <taxon>Bacteroidota</taxon>
        <taxon>Cytophagia</taxon>
        <taxon>Cytophagales</taxon>
        <taxon>Spirosomataceae</taxon>
        <taxon>Dyadobacter</taxon>
    </lineage>
</organism>
<keyword evidence="3" id="KW-1185">Reference proteome</keyword>
<dbReference type="GO" id="GO:0010181">
    <property type="term" value="F:FMN binding"/>
    <property type="evidence" value="ECO:0007669"/>
    <property type="project" value="TreeGrafter"/>
</dbReference>
<gene>
    <name evidence="2" type="ORF">DSL64_06265</name>
</gene>
<protein>
    <submittedName>
        <fullName evidence="2">FMN reductase</fullName>
    </submittedName>
</protein>
<dbReference type="Pfam" id="PF03358">
    <property type="entry name" value="FMN_red"/>
    <property type="match status" value="1"/>
</dbReference>
<accession>A0A3D8YF48</accession>
<dbReference type="InterPro" id="IPR050712">
    <property type="entry name" value="NAD(P)H-dep_reductase"/>
</dbReference>
<dbReference type="InterPro" id="IPR005025">
    <property type="entry name" value="FMN_Rdtase-like_dom"/>
</dbReference>
<sequence length="198" mass="22290">MNIFHGHTVCYVYQLCSPVKKNIFAIIGSAGKNSSNEKLVAYLQTLTKEYFDLSIFNRLKELPHFDPELSVHHTPQIIKDFRSRIENADGVLICTPEYVFSIPSGLKNAIEWCIATTVFSEKPTGLITASANGEKGHTELQLIMQTAMARFTPQTLLLVQGIKGKINEQGEIANKQLEEDLVKFVIEFKELVESETRT</sequence>
<dbReference type="EMBL" id="QNUL01000003">
    <property type="protein sequence ID" value="REA63216.1"/>
    <property type="molecule type" value="Genomic_DNA"/>
</dbReference>
<dbReference type="InterPro" id="IPR029039">
    <property type="entry name" value="Flavoprotein-like_sf"/>
</dbReference>
<comment type="caution">
    <text evidence="2">The sequence shown here is derived from an EMBL/GenBank/DDBJ whole genome shotgun (WGS) entry which is preliminary data.</text>
</comment>
<dbReference type="Gene3D" id="3.40.50.360">
    <property type="match status" value="1"/>
</dbReference>
<dbReference type="PANTHER" id="PTHR30543">
    <property type="entry name" value="CHROMATE REDUCTASE"/>
    <property type="match status" value="1"/>
</dbReference>
<name>A0A3D8YF48_9BACT</name>
<dbReference type="OrthoDB" id="9812295at2"/>
<evidence type="ECO:0000313" key="2">
    <source>
        <dbReference type="EMBL" id="REA63216.1"/>
    </source>
</evidence>
<feature type="domain" description="NADPH-dependent FMN reductase-like" evidence="1">
    <location>
        <begin position="22"/>
        <end position="142"/>
    </location>
</feature>
<dbReference type="AlphaFoldDB" id="A0A3D8YF48"/>
<proteinExistence type="predicted"/>
<dbReference type="PANTHER" id="PTHR30543:SF21">
    <property type="entry name" value="NAD(P)H-DEPENDENT FMN REDUCTASE LOT6"/>
    <property type="match status" value="1"/>
</dbReference>
<dbReference type="GO" id="GO:0005829">
    <property type="term" value="C:cytosol"/>
    <property type="evidence" value="ECO:0007669"/>
    <property type="project" value="TreeGrafter"/>
</dbReference>
<evidence type="ECO:0000313" key="3">
    <source>
        <dbReference type="Proteomes" id="UP000256373"/>
    </source>
</evidence>
<evidence type="ECO:0000259" key="1">
    <source>
        <dbReference type="Pfam" id="PF03358"/>
    </source>
</evidence>
<dbReference type="GO" id="GO:0016491">
    <property type="term" value="F:oxidoreductase activity"/>
    <property type="evidence" value="ECO:0007669"/>
    <property type="project" value="InterPro"/>
</dbReference>